<dbReference type="EMBL" id="JAUOPB010000001">
    <property type="protein sequence ID" value="MDO6420854.1"/>
    <property type="molecule type" value="Genomic_DNA"/>
</dbReference>
<name>A0AAW7X028_9GAMM</name>
<proteinExistence type="predicted"/>
<reference evidence="1" key="1">
    <citation type="submission" date="2023-07" db="EMBL/GenBank/DDBJ databases">
        <title>Genome content predicts the carbon catabolic preferences of heterotrophic bacteria.</title>
        <authorList>
            <person name="Gralka M."/>
        </authorList>
    </citation>
    <scope>NUCLEOTIDE SEQUENCE</scope>
    <source>
        <strain evidence="1">I3M17_2</strain>
    </source>
</reference>
<evidence type="ECO:0000313" key="2">
    <source>
        <dbReference type="Proteomes" id="UP001169760"/>
    </source>
</evidence>
<evidence type="ECO:0008006" key="3">
    <source>
        <dbReference type="Google" id="ProtNLM"/>
    </source>
</evidence>
<sequence>MINGPENYFPEEASYLSFPNVCSKNMCFHLVAMEYVSESNKGMKRLAVFSSDGKYIGVYSGFNELPLKSDGSSLVFPASEYGYLIDFSGGQPPSTVYIDGENFDFEKRP</sequence>
<evidence type="ECO:0000313" key="1">
    <source>
        <dbReference type="EMBL" id="MDO6420854.1"/>
    </source>
</evidence>
<comment type="caution">
    <text evidence="1">The sequence shown here is derived from an EMBL/GenBank/DDBJ whole genome shotgun (WGS) entry which is preliminary data.</text>
</comment>
<protein>
    <recommendedName>
        <fullName evidence="3">TLDc domain-containing protein</fullName>
    </recommendedName>
</protein>
<organism evidence="1 2">
    <name type="scientific">Saccharophagus degradans</name>
    <dbReference type="NCBI Taxonomy" id="86304"/>
    <lineage>
        <taxon>Bacteria</taxon>
        <taxon>Pseudomonadati</taxon>
        <taxon>Pseudomonadota</taxon>
        <taxon>Gammaproteobacteria</taxon>
        <taxon>Cellvibrionales</taxon>
        <taxon>Cellvibrionaceae</taxon>
        <taxon>Saccharophagus</taxon>
    </lineage>
</organism>
<dbReference type="Proteomes" id="UP001169760">
    <property type="component" value="Unassembled WGS sequence"/>
</dbReference>
<gene>
    <name evidence="1" type="ORF">Q4521_00060</name>
</gene>
<accession>A0AAW7X028</accession>
<dbReference type="AlphaFoldDB" id="A0AAW7X028"/>
<dbReference type="RefSeq" id="WP_303489931.1">
    <property type="nucleotide sequence ID" value="NZ_JAUOPB010000001.1"/>
</dbReference>